<comment type="caution">
    <text evidence="10">The sequence shown here is derived from an EMBL/GenBank/DDBJ whole genome shotgun (WGS) entry which is preliminary data.</text>
</comment>
<gene>
    <name evidence="10" type="ORF">HMPREF0428_00522</name>
</gene>
<dbReference type="InterPro" id="IPR045865">
    <property type="entry name" value="ACT-like_dom_sf"/>
</dbReference>
<dbReference type="InterPro" id="IPR018449">
    <property type="entry name" value="NIL_domain"/>
</dbReference>
<dbReference type="SUPFAM" id="SSF55021">
    <property type="entry name" value="ACT-like"/>
    <property type="match status" value="1"/>
</dbReference>
<evidence type="ECO:0000256" key="4">
    <source>
        <dbReference type="ARBA" id="ARBA00022741"/>
    </source>
</evidence>
<evidence type="ECO:0000256" key="5">
    <source>
        <dbReference type="ARBA" id="ARBA00022840"/>
    </source>
</evidence>
<evidence type="ECO:0000256" key="3">
    <source>
        <dbReference type="ARBA" id="ARBA00022475"/>
    </source>
</evidence>
<dbReference type="GO" id="GO:0005524">
    <property type="term" value="F:ATP binding"/>
    <property type="evidence" value="ECO:0007669"/>
    <property type="project" value="UniProtKB-KW"/>
</dbReference>
<evidence type="ECO:0000256" key="6">
    <source>
        <dbReference type="ARBA" id="ARBA00022967"/>
    </source>
</evidence>
<proteinExistence type="inferred from homology"/>
<keyword evidence="5" id="KW-0067">ATP-binding</keyword>
<evidence type="ECO:0000256" key="2">
    <source>
        <dbReference type="ARBA" id="ARBA00022448"/>
    </source>
</evidence>
<dbReference type="InterPro" id="IPR003439">
    <property type="entry name" value="ABC_transporter-like_ATP-bd"/>
</dbReference>
<dbReference type="GO" id="GO:0006865">
    <property type="term" value="P:amino acid transport"/>
    <property type="evidence" value="ECO:0007669"/>
    <property type="project" value="UniProtKB-KW"/>
</dbReference>
<dbReference type="EMBL" id="ACRO01000005">
    <property type="protein sequence ID" value="EGF85891.1"/>
    <property type="molecule type" value="Genomic_DNA"/>
</dbReference>
<dbReference type="RefSeq" id="WP_003146492.1">
    <property type="nucleotide sequence ID" value="NZ_GL883582.1"/>
</dbReference>
<dbReference type="Gene3D" id="3.40.50.300">
    <property type="entry name" value="P-loop containing nucleotide triphosphate hydrolases"/>
    <property type="match status" value="1"/>
</dbReference>
<sequence length="339" mass="37979">MINLNNVSKTFYQKGKEIQALKPTNLHVKAGEIFGIIGYSGAGKSTLLRCLNLLETPSEGEVIVDNQVVNKLNRKDLRSYRQKIGMIFQQFNLLSSKTVGENIAFNLKAGDVDPKDIPKRIDELLELVGLSDKKNVYPSQLSGGQKQRVGIAKALANNPKLLLCDEATSALDPVTTKQILSLLKEINRKLGITIILVTHEMEVIKQICDNVAVMENGEIIELNSVYEIFSNPKTKLMQEFIANLHNDEDFEEHLAEHYKNETVIRVIFKGEATKEPLIQTLANKYNVTTNILAGRIEYIQNKQLGSLTFSVVGEPDNTEKFVNHLIDQVNDVEVNVYGK</sequence>
<reference evidence="10 11" key="1">
    <citation type="submission" date="2011-03" db="EMBL/GenBank/DDBJ databases">
        <title>The Genome Sequence of Gemella haemolysans M341.</title>
        <authorList>
            <consortium name="The Broad Institute Genome Sequencing Platform"/>
            <consortium name="The Broad Institute Genome Sequencing Center for Infectious Disease"/>
            <person name="Earl A."/>
            <person name="Ward D."/>
            <person name="Feldgarden M."/>
            <person name="Gevers D."/>
            <person name="Sibley C.D."/>
            <person name="Field T.R."/>
            <person name="Grinwis M."/>
            <person name="Eshaghurshan C.S."/>
            <person name="Surette M.G."/>
            <person name="Young S.K."/>
            <person name="Zeng Q."/>
            <person name="Gargeya S."/>
            <person name="Fitzgerald M."/>
            <person name="Haas B."/>
            <person name="Abouelleil A."/>
            <person name="Alvarado L."/>
            <person name="Arachchi H.M."/>
            <person name="Berlin A."/>
            <person name="Brown A."/>
            <person name="Chapman S.B."/>
            <person name="Chen Z."/>
            <person name="Dunbar C."/>
            <person name="Freedman E."/>
            <person name="Gearin G."/>
            <person name="Gellesch M."/>
            <person name="Goldberg J."/>
            <person name="Griggs A."/>
            <person name="Gujja S."/>
            <person name="Heilman E.R."/>
            <person name="Heiman D."/>
            <person name="Howarth C."/>
            <person name="Larson L."/>
            <person name="Lui A."/>
            <person name="MacDonald P.J.P."/>
            <person name="Mehta T."/>
            <person name="Montmayeur A."/>
            <person name="Murphy C."/>
            <person name="Neiman D."/>
            <person name="Pearson M."/>
            <person name="Priest M."/>
            <person name="Roberts A."/>
            <person name="Saif S."/>
            <person name="Shea T."/>
            <person name="Shenoy N."/>
            <person name="Sisk P."/>
            <person name="Stolte C."/>
            <person name="Sykes S."/>
            <person name="White J."/>
            <person name="Yandava C."/>
            <person name="Wortman J."/>
            <person name="Nusbaum C."/>
            <person name="Birren B."/>
        </authorList>
    </citation>
    <scope>NUCLEOTIDE SEQUENCE [LARGE SCALE GENOMIC DNA]</scope>
    <source>
        <strain evidence="10 11">M341</strain>
    </source>
</reference>
<dbReference type="Gene3D" id="3.30.70.260">
    <property type="match status" value="1"/>
</dbReference>
<dbReference type="InterPro" id="IPR041701">
    <property type="entry name" value="MetN_ABC"/>
</dbReference>
<dbReference type="InterPro" id="IPR027417">
    <property type="entry name" value="P-loop_NTPase"/>
</dbReference>
<keyword evidence="3" id="KW-1003">Cell membrane</keyword>
<feature type="domain" description="ABC transporter" evidence="9">
    <location>
        <begin position="2"/>
        <end position="241"/>
    </location>
</feature>
<dbReference type="InterPro" id="IPR003593">
    <property type="entry name" value="AAA+_ATPase"/>
</dbReference>
<evidence type="ECO:0000256" key="8">
    <source>
        <dbReference type="ARBA" id="ARBA00023136"/>
    </source>
</evidence>
<dbReference type="GO" id="GO:0016887">
    <property type="term" value="F:ATP hydrolysis activity"/>
    <property type="evidence" value="ECO:0007669"/>
    <property type="project" value="InterPro"/>
</dbReference>
<dbReference type="Proteomes" id="UP000004773">
    <property type="component" value="Unassembled WGS sequence"/>
</dbReference>
<dbReference type="Pfam" id="PF09383">
    <property type="entry name" value="NIL"/>
    <property type="match status" value="1"/>
</dbReference>
<evidence type="ECO:0000259" key="9">
    <source>
        <dbReference type="PROSITE" id="PS50893"/>
    </source>
</evidence>
<dbReference type="PROSITE" id="PS00211">
    <property type="entry name" value="ABC_TRANSPORTER_1"/>
    <property type="match status" value="1"/>
</dbReference>
<accession>A0AA87DXH4</accession>
<dbReference type="SUPFAM" id="SSF52540">
    <property type="entry name" value="P-loop containing nucleoside triphosphate hydrolases"/>
    <property type="match status" value="1"/>
</dbReference>
<dbReference type="Pfam" id="PF00005">
    <property type="entry name" value="ABC_tran"/>
    <property type="match status" value="1"/>
</dbReference>
<organism evidence="10 11">
    <name type="scientific">Gemella haemolysans M341</name>
    <dbReference type="NCBI Taxonomy" id="562981"/>
    <lineage>
        <taxon>Bacteria</taxon>
        <taxon>Bacillati</taxon>
        <taxon>Bacillota</taxon>
        <taxon>Bacilli</taxon>
        <taxon>Bacillales</taxon>
        <taxon>Gemellaceae</taxon>
        <taxon>Gemella</taxon>
    </lineage>
</organism>
<comment type="similarity">
    <text evidence="1">Belongs to the ABC transporter superfamily.</text>
</comment>
<protein>
    <recommendedName>
        <fullName evidence="9">ABC transporter domain-containing protein</fullName>
    </recommendedName>
</protein>
<dbReference type="InterPro" id="IPR050086">
    <property type="entry name" value="MetN_ABC_transporter-like"/>
</dbReference>
<evidence type="ECO:0000313" key="10">
    <source>
        <dbReference type="EMBL" id="EGF85891.1"/>
    </source>
</evidence>
<keyword evidence="4" id="KW-0547">Nucleotide-binding</keyword>
<evidence type="ECO:0000313" key="11">
    <source>
        <dbReference type="Proteomes" id="UP000004773"/>
    </source>
</evidence>
<dbReference type="SMART" id="SM00930">
    <property type="entry name" value="NIL"/>
    <property type="match status" value="1"/>
</dbReference>
<dbReference type="PANTHER" id="PTHR43166">
    <property type="entry name" value="AMINO ACID IMPORT ATP-BINDING PROTEIN"/>
    <property type="match status" value="1"/>
</dbReference>
<dbReference type="InterPro" id="IPR017871">
    <property type="entry name" value="ABC_transporter-like_CS"/>
</dbReference>
<evidence type="ECO:0000256" key="7">
    <source>
        <dbReference type="ARBA" id="ARBA00022970"/>
    </source>
</evidence>
<evidence type="ECO:0000256" key="1">
    <source>
        <dbReference type="ARBA" id="ARBA00005417"/>
    </source>
</evidence>
<dbReference type="PANTHER" id="PTHR43166:SF30">
    <property type="entry name" value="METHIONINE IMPORT ATP-BINDING PROTEIN METN"/>
    <property type="match status" value="1"/>
</dbReference>
<dbReference type="AlphaFoldDB" id="A0AA87DXH4"/>
<keyword evidence="8" id="KW-0472">Membrane</keyword>
<dbReference type="FunFam" id="3.40.50.300:FF:000056">
    <property type="entry name" value="Cell division ATP-binding protein FtsE"/>
    <property type="match status" value="1"/>
</dbReference>
<dbReference type="GO" id="GO:0005886">
    <property type="term" value="C:plasma membrane"/>
    <property type="evidence" value="ECO:0007669"/>
    <property type="project" value="UniProtKB-ARBA"/>
</dbReference>
<dbReference type="SMART" id="SM00382">
    <property type="entry name" value="AAA"/>
    <property type="match status" value="1"/>
</dbReference>
<dbReference type="CDD" id="cd03258">
    <property type="entry name" value="ABC_MetN_methionine_transporter"/>
    <property type="match status" value="1"/>
</dbReference>
<keyword evidence="2" id="KW-0813">Transport</keyword>
<name>A0AA87DXH4_9BACL</name>
<keyword evidence="6" id="KW-1278">Translocase</keyword>
<dbReference type="PROSITE" id="PS50893">
    <property type="entry name" value="ABC_TRANSPORTER_2"/>
    <property type="match status" value="1"/>
</dbReference>
<keyword evidence="7" id="KW-0029">Amino-acid transport</keyword>